<dbReference type="KEGG" id="mop:Mesop_2146"/>
<dbReference type="EMBL" id="CP002279">
    <property type="protein sequence ID" value="AEH86625.1"/>
    <property type="molecule type" value="Genomic_DNA"/>
</dbReference>
<name>F7YC92_MESOW</name>
<dbReference type="RefSeq" id="WP_013893349.1">
    <property type="nucleotide sequence ID" value="NC_015675.1"/>
</dbReference>
<dbReference type="Proteomes" id="UP000001623">
    <property type="component" value="Chromosome"/>
</dbReference>
<proteinExistence type="predicted"/>
<accession>F7YC92</accession>
<organism evidence="2 3">
    <name type="scientific">Mesorhizobium opportunistum (strain LMG 24607 / HAMBI 3007 / WSM2075)</name>
    <dbReference type="NCBI Taxonomy" id="536019"/>
    <lineage>
        <taxon>Bacteria</taxon>
        <taxon>Pseudomonadati</taxon>
        <taxon>Pseudomonadota</taxon>
        <taxon>Alphaproteobacteria</taxon>
        <taxon>Hyphomicrobiales</taxon>
        <taxon>Phyllobacteriaceae</taxon>
        <taxon>Mesorhizobium</taxon>
    </lineage>
</organism>
<feature type="coiled-coil region" evidence="1">
    <location>
        <begin position="355"/>
        <end position="382"/>
    </location>
</feature>
<dbReference type="STRING" id="536019.Mesop_2146"/>
<keyword evidence="1" id="KW-0175">Coiled coil</keyword>
<dbReference type="AlphaFoldDB" id="F7YC92"/>
<gene>
    <name evidence="2" type="ordered locus">Mesop_2146</name>
</gene>
<protein>
    <submittedName>
        <fullName evidence="2">Uncharacterized protein</fullName>
    </submittedName>
</protein>
<evidence type="ECO:0000313" key="3">
    <source>
        <dbReference type="Proteomes" id="UP000001623"/>
    </source>
</evidence>
<dbReference type="HOGENOM" id="CLU_601132_0_0_5"/>
<dbReference type="eggNOG" id="COG1403">
    <property type="taxonomic scope" value="Bacteria"/>
</dbReference>
<reference evidence="2 3" key="1">
    <citation type="submission" date="2010-10" db="EMBL/GenBank/DDBJ databases">
        <title>Complete sequence of Mesorhizobium opportunistum WSM2075.</title>
        <authorList>
            <consortium name="US DOE Joint Genome Institute"/>
            <person name="Lucas S."/>
            <person name="Copeland A."/>
            <person name="Lapidus A."/>
            <person name="Cheng J.-F."/>
            <person name="Bruce D."/>
            <person name="Goodwin L."/>
            <person name="Pitluck S."/>
            <person name="Chertkov O."/>
            <person name="Misra M."/>
            <person name="Detter J.C."/>
            <person name="Han C."/>
            <person name="Tapia R."/>
            <person name="Land M."/>
            <person name="Hauser L."/>
            <person name="Kyrpides N."/>
            <person name="Ovchinnikova G."/>
            <person name="Mavrommatis K.M."/>
            <person name="Tiwari R.P."/>
            <person name="Howieson J.G."/>
            <person name="O'Hara G.W."/>
            <person name="Nandasena K.G."/>
            <person name="Woyke T."/>
        </authorList>
    </citation>
    <scope>NUCLEOTIDE SEQUENCE [LARGE SCALE GENOMIC DNA]</scope>
    <source>
        <strain evidence="3">LMG 24607 / HAMBI 3007 / WSM2075</strain>
    </source>
</reference>
<evidence type="ECO:0000256" key="1">
    <source>
        <dbReference type="SAM" id="Coils"/>
    </source>
</evidence>
<sequence>MTRREFSREELFALVWERPTSEIAKELGISDVALAKLCRRLQVPKPPRGYWAKVQAGGGPRRPALGAFREEIDRRRRETVRIQSAGTLSNLQQQFYGAAVADLKAQGVDAAPVAGNRLPNLDPNLAAQLLLLIQNRAHEWIKQGKIDARWSHSLQGSAASLVGKLLPVAQTQLLMFESEQGNRWSSGNGPAVLVRLTVPLQERIASLVRMVREHQLHHVVMPLTSADHSWSARYIHSPDSRMFLDSTLCISASEIWVQSTRRAWREEEPPVCIGTARLALREIMPIDYMPTREIPLPPSITRATVTPYRNRLRALIDAEQVCEMLSGAARAMERNVPNDTLALADRIWFGADRPFQSARDALSRIEEELEQWETELEVERSAVAKSILGIDIGDIVTGQGQGRSVRISVTSTAVYSSEKGIIFVVDGTRFRKDGTLGKQQDAIRLYFANM</sequence>
<evidence type="ECO:0000313" key="2">
    <source>
        <dbReference type="EMBL" id="AEH86625.1"/>
    </source>
</evidence>